<dbReference type="GO" id="GO:0061598">
    <property type="term" value="F:molybdopterin adenylyltransferase activity"/>
    <property type="evidence" value="ECO:0007669"/>
    <property type="project" value="UniProtKB-UniRule"/>
</dbReference>
<comment type="catalytic activity">
    <reaction evidence="1">
        <text>adenylyl-molybdopterin + molybdate = Mo-molybdopterin + AMP + H(+)</text>
        <dbReference type="Rhea" id="RHEA:35047"/>
        <dbReference type="ChEBI" id="CHEBI:15378"/>
        <dbReference type="ChEBI" id="CHEBI:36264"/>
        <dbReference type="ChEBI" id="CHEBI:62727"/>
        <dbReference type="ChEBI" id="CHEBI:71302"/>
        <dbReference type="ChEBI" id="CHEBI:456215"/>
    </reaction>
</comment>
<comment type="cofactor">
    <cofactor evidence="1">
        <name>Mg(2+)</name>
        <dbReference type="ChEBI" id="CHEBI:18420"/>
    </cofactor>
</comment>
<comment type="caution">
    <text evidence="4">The sequence shown here is derived from an EMBL/GenBank/DDBJ whole genome shotgun (WGS) entry which is preliminary data.</text>
</comment>
<comment type="pathway">
    <text evidence="1">Cofactor biosynthesis; molybdopterin biosynthesis.</text>
</comment>
<dbReference type="InterPro" id="IPR005110">
    <property type="entry name" value="MoeA_linker/N"/>
</dbReference>
<keyword evidence="1" id="KW-0479">Metal-binding</keyword>
<keyword evidence="1" id="KW-0460">Magnesium</keyword>
<dbReference type="GO" id="GO:0006777">
    <property type="term" value="P:Mo-molybdopterin cofactor biosynthetic process"/>
    <property type="evidence" value="ECO:0007669"/>
    <property type="project" value="UniProtKB-UniRule"/>
</dbReference>
<feature type="region of interest" description="Disordered" evidence="2">
    <location>
        <begin position="150"/>
        <end position="170"/>
    </location>
</feature>
<reference evidence="4 5" key="1">
    <citation type="journal article" date="2013" name="Curr. Biol.">
        <title>The Genome of the Foraminiferan Reticulomyxa filosa.</title>
        <authorList>
            <person name="Glockner G."/>
            <person name="Hulsmann N."/>
            <person name="Schleicher M."/>
            <person name="Noegel A.A."/>
            <person name="Eichinger L."/>
            <person name="Gallinger C."/>
            <person name="Pawlowski J."/>
            <person name="Sierra R."/>
            <person name="Euteneuer U."/>
            <person name="Pillet L."/>
            <person name="Moustafa A."/>
            <person name="Platzer M."/>
            <person name="Groth M."/>
            <person name="Szafranski K."/>
            <person name="Schliwa M."/>
        </authorList>
    </citation>
    <scope>NUCLEOTIDE SEQUENCE [LARGE SCALE GENOMIC DNA]</scope>
</reference>
<dbReference type="Proteomes" id="UP000023152">
    <property type="component" value="Unassembled WGS sequence"/>
</dbReference>
<comment type="similarity">
    <text evidence="1">Belongs to the MoeA family.</text>
</comment>
<dbReference type="GO" id="GO:0005524">
    <property type="term" value="F:ATP binding"/>
    <property type="evidence" value="ECO:0007669"/>
    <property type="project" value="UniProtKB-UniRule"/>
</dbReference>
<dbReference type="Gene3D" id="2.170.190.11">
    <property type="entry name" value="Molybdopterin biosynthesis moea protein, domain 3"/>
    <property type="match status" value="1"/>
</dbReference>
<proteinExistence type="inferred from homology"/>
<evidence type="ECO:0000256" key="1">
    <source>
        <dbReference type="RuleBase" id="RU365090"/>
    </source>
</evidence>
<dbReference type="AlphaFoldDB" id="X6P5A6"/>
<evidence type="ECO:0000313" key="5">
    <source>
        <dbReference type="Proteomes" id="UP000023152"/>
    </source>
</evidence>
<dbReference type="EMBL" id="ASPP01003528">
    <property type="protein sequence ID" value="ETO33274.1"/>
    <property type="molecule type" value="Genomic_DNA"/>
</dbReference>
<gene>
    <name evidence="4" type="ORF">RFI_03829</name>
</gene>
<dbReference type="GO" id="GO:0061599">
    <property type="term" value="F:molybdopterin molybdotransferase activity"/>
    <property type="evidence" value="ECO:0007669"/>
    <property type="project" value="UniProtKB-UniRule"/>
</dbReference>
<comment type="function">
    <text evidence="1">Catalyzes two steps in the biosynthesis of the molybdenum cofactor. In the first step, molybdopterin is adenylated. Subsequently, molybdate is inserted into adenylated molybdopterin and AMP is released.</text>
</comment>
<dbReference type="Pfam" id="PF03453">
    <property type="entry name" value="MoeA_N"/>
    <property type="match status" value="1"/>
</dbReference>
<dbReference type="Gene3D" id="3.40.980.10">
    <property type="entry name" value="MoaB/Mog-like domain"/>
    <property type="match status" value="1"/>
</dbReference>
<feature type="compositionally biased region" description="Basic and acidic residues" evidence="2">
    <location>
        <begin position="153"/>
        <end position="170"/>
    </location>
</feature>
<evidence type="ECO:0000259" key="3">
    <source>
        <dbReference type="Pfam" id="PF03453"/>
    </source>
</evidence>
<sequence>MDGYAIRAQDGQGEFEVIGASHADKSEETNKKTKYNLSSKQAYYITTGAIVSGNADAVVPLEYTAAVKESANKIEIQLPDNIKISSGLNIRSVGSDVEANELILEKGTILTAKEIGLLAHCGINNIPCFPKLRIGILSSGDEIEDIISYSSKHKSDGETDSKTDKNENGV</sequence>
<dbReference type="OMA" id="INNIPCF"/>
<evidence type="ECO:0000313" key="4">
    <source>
        <dbReference type="EMBL" id="ETO33274.1"/>
    </source>
</evidence>
<feature type="domain" description="MoeA N-terminal and linker" evidence="3">
    <location>
        <begin position="1"/>
        <end position="122"/>
    </location>
</feature>
<dbReference type="InterPro" id="IPR038987">
    <property type="entry name" value="MoeA-like"/>
</dbReference>
<keyword evidence="1" id="KW-0500">Molybdenum</keyword>
<protein>
    <submittedName>
        <fullName evidence="4">Molybdenum cofactor synthesis domain protein</fullName>
    </submittedName>
</protein>
<dbReference type="InterPro" id="IPR036425">
    <property type="entry name" value="MoaB/Mog-like_dom_sf"/>
</dbReference>
<organism evidence="4 5">
    <name type="scientific">Reticulomyxa filosa</name>
    <dbReference type="NCBI Taxonomy" id="46433"/>
    <lineage>
        <taxon>Eukaryota</taxon>
        <taxon>Sar</taxon>
        <taxon>Rhizaria</taxon>
        <taxon>Retaria</taxon>
        <taxon>Foraminifera</taxon>
        <taxon>Monothalamids</taxon>
        <taxon>Reticulomyxidae</taxon>
        <taxon>Reticulomyxa</taxon>
    </lineage>
</organism>
<comment type="catalytic activity">
    <reaction evidence="1">
        <text>molybdopterin + ATP + H(+) = adenylyl-molybdopterin + diphosphate</text>
        <dbReference type="Rhea" id="RHEA:31331"/>
        <dbReference type="ChEBI" id="CHEBI:15378"/>
        <dbReference type="ChEBI" id="CHEBI:30616"/>
        <dbReference type="ChEBI" id="CHEBI:33019"/>
        <dbReference type="ChEBI" id="CHEBI:58698"/>
        <dbReference type="ChEBI" id="CHEBI:62727"/>
    </reaction>
</comment>
<dbReference type="PANTHER" id="PTHR10192">
    <property type="entry name" value="MOLYBDOPTERIN BIOSYNTHESIS PROTEIN"/>
    <property type="match status" value="1"/>
</dbReference>
<dbReference type="PANTHER" id="PTHR10192:SF5">
    <property type="entry name" value="GEPHYRIN"/>
    <property type="match status" value="1"/>
</dbReference>
<dbReference type="SUPFAM" id="SSF63882">
    <property type="entry name" value="MoeA N-terminal region -like"/>
    <property type="match status" value="1"/>
</dbReference>
<dbReference type="InterPro" id="IPR036135">
    <property type="entry name" value="MoeA_linker/N_sf"/>
</dbReference>
<keyword evidence="5" id="KW-1185">Reference proteome</keyword>
<name>X6P5A6_RETFI</name>
<keyword evidence="1" id="KW-0501">Molybdenum cofactor biosynthesis</keyword>
<dbReference type="UniPathway" id="UPA00344"/>
<dbReference type="GO" id="GO:0046872">
    <property type="term" value="F:metal ion binding"/>
    <property type="evidence" value="ECO:0007669"/>
    <property type="project" value="UniProtKB-UniRule"/>
</dbReference>
<keyword evidence="1" id="KW-0808">Transferase</keyword>
<evidence type="ECO:0000256" key="2">
    <source>
        <dbReference type="SAM" id="MobiDB-lite"/>
    </source>
</evidence>
<accession>X6P5A6</accession>
<dbReference type="Gene3D" id="3.90.105.10">
    <property type="entry name" value="Molybdopterin biosynthesis moea protein, domain 2"/>
    <property type="match status" value="1"/>
</dbReference>
<dbReference type="GO" id="GO:0005829">
    <property type="term" value="C:cytosol"/>
    <property type="evidence" value="ECO:0007669"/>
    <property type="project" value="TreeGrafter"/>
</dbReference>
<dbReference type="OrthoDB" id="4349954at2759"/>
<feature type="non-terminal residue" evidence="4">
    <location>
        <position position="170"/>
    </location>
</feature>